<evidence type="ECO:0000256" key="1">
    <source>
        <dbReference type="SAM" id="MobiDB-lite"/>
    </source>
</evidence>
<evidence type="ECO:0000313" key="2">
    <source>
        <dbReference type="EMBL" id="KAJ8965152.1"/>
    </source>
</evidence>
<dbReference type="EMBL" id="JANEYF010001277">
    <property type="protein sequence ID" value="KAJ8965152.1"/>
    <property type="molecule type" value="Genomic_DNA"/>
</dbReference>
<evidence type="ECO:0008006" key="4">
    <source>
        <dbReference type="Google" id="ProtNLM"/>
    </source>
</evidence>
<sequence>MFCWWQDCPPTMEGPCRDRGPFSPCISVPASPQASSTSSSTGSTVTTKLNTVSSSSTITTSQELSSNQATENLGSITDNNLGRREYQIGDKLPHDTGNCIECICDQGAKVTCSPHQCAPAGDEINDYRPPGPRQPIPDVF</sequence>
<reference evidence="2" key="1">
    <citation type="journal article" date="2023" name="Insect Mol. Biol.">
        <title>Genome sequencing provides insights into the evolution of gene families encoding plant cell wall-degrading enzymes in longhorned beetles.</title>
        <authorList>
            <person name="Shin N.R."/>
            <person name="Okamura Y."/>
            <person name="Kirsch R."/>
            <person name="Pauchet Y."/>
        </authorList>
    </citation>
    <scope>NUCLEOTIDE SEQUENCE</scope>
    <source>
        <strain evidence="2">RBIC_L_NR</strain>
    </source>
</reference>
<feature type="region of interest" description="Disordered" evidence="1">
    <location>
        <begin position="120"/>
        <end position="140"/>
    </location>
</feature>
<protein>
    <recommendedName>
        <fullName evidence="4">VWFC domain-containing protein</fullName>
    </recommendedName>
</protein>
<proteinExistence type="predicted"/>
<evidence type="ECO:0000313" key="3">
    <source>
        <dbReference type="Proteomes" id="UP001162156"/>
    </source>
</evidence>
<dbReference type="AlphaFoldDB" id="A0AAV8ZLD9"/>
<name>A0AAV8ZLD9_9CUCU</name>
<feature type="region of interest" description="Disordered" evidence="1">
    <location>
        <begin position="29"/>
        <end position="82"/>
    </location>
</feature>
<accession>A0AAV8ZLD9</accession>
<feature type="compositionally biased region" description="Low complexity" evidence="1">
    <location>
        <begin position="29"/>
        <end position="66"/>
    </location>
</feature>
<dbReference type="SUPFAM" id="SSF57603">
    <property type="entry name" value="FnI-like domain"/>
    <property type="match status" value="1"/>
</dbReference>
<keyword evidence="3" id="KW-1185">Reference proteome</keyword>
<gene>
    <name evidence="2" type="ORF">NQ314_004377</name>
</gene>
<feature type="compositionally biased region" description="Polar residues" evidence="1">
    <location>
        <begin position="67"/>
        <end position="80"/>
    </location>
</feature>
<dbReference type="Proteomes" id="UP001162156">
    <property type="component" value="Unassembled WGS sequence"/>
</dbReference>
<feature type="compositionally biased region" description="Pro residues" evidence="1">
    <location>
        <begin position="129"/>
        <end position="140"/>
    </location>
</feature>
<comment type="caution">
    <text evidence="2">The sequence shown here is derived from an EMBL/GenBank/DDBJ whole genome shotgun (WGS) entry which is preliminary data.</text>
</comment>
<organism evidence="2 3">
    <name type="scientific">Rhamnusium bicolor</name>
    <dbReference type="NCBI Taxonomy" id="1586634"/>
    <lineage>
        <taxon>Eukaryota</taxon>
        <taxon>Metazoa</taxon>
        <taxon>Ecdysozoa</taxon>
        <taxon>Arthropoda</taxon>
        <taxon>Hexapoda</taxon>
        <taxon>Insecta</taxon>
        <taxon>Pterygota</taxon>
        <taxon>Neoptera</taxon>
        <taxon>Endopterygota</taxon>
        <taxon>Coleoptera</taxon>
        <taxon>Polyphaga</taxon>
        <taxon>Cucujiformia</taxon>
        <taxon>Chrysomeloidea</taxon>
        <taxon>Cerambycidae</taxon>
        <taxon>Lepturinae</taxon>
        <taxon>Rhagiini</taxon>
        <taxon>Rhamnusium</taxon>
    </lineage>
</organism>